<dbReference type="AlphaFoldDB" id="A0A1F7UIY3"/>
<reference evidence="1 2" key="1">
    <citation type="journal article" date="2016" name="Nat. Commun.">
        <title>Thousands of microbial genomes shed light on interconnected biogeochemical processes in an aquifer system.</title>
        <authorList>
            <person name="Anantharaman K."/>
            <person name="Brown C.T."/>
            <person name="Hug L.A."/>
            <person name="Sharon I."/>
            <person name="Castelle C.J."/>
            <person name="Probst A.J."/>
            <person name="Thomas B.C."/>
            <person name="Singh A."/>
            <person name="Wilkins M.J."/>
            <person name="Karaoz U."/>
            <person name="Brodie E.L."/>
            <person name="Williams K.H."/>
            <person name="Hubbard S.S."/>
            <person name="Banfield J.F."/>
        </authorList>
    </citation>
    <scope>NUCLEOTIDE SEQUENCE [LARGE SCALE GENOMIC DNA]</scope>
</reference>
<organism evidence="1 2">
    <name type="scientific">Candidatus Uhrbacteria bacterium RIFCSPHIGHO2_12_FULL_54_23</name>
    <dbReference type="NCBI Taxonomy" id="1802397"/>
    <lineage>
        <taxon>Bacteria</taxon>
        <taxon>Candidatus Uhriibacteriota</taxon>
    </lineage>
</organism>
<sequence length="71" mass="8152">MQQVIELQDLRRSIDRFAQKAKAGESFVVVVVEQTQPLFRIEPVKEIWEDVIDFAEIDPKGIAAEEVLARL</sequence>
<protein>
    <recommendedName>
        <fullName evidence="3">Prevent-host-death protein</fullName>
    </recommendedName>
</protein>
<dbReference type="STRING" id="1802397.A3J43_03215"/>
<name>A0A1F7UIY3_9BACT</name>
<gene>
    <name evidence="1" type="ORF">A3J43_03215</name>
</gene>
<evidence type="ECO:0008006" key="3">
    <source>
        <dbReference type="Google" id="ProtNLM"/>
    </source>
</evidence>
<evidence type="ECO:0000313" key="1">
    <source>
        <dbReference type="EMBL" id="OGL78236.1"/>
    </source>
</evidence>
<dbReference type="Proteomes" id="UP000176604">
    <property type="component" value="Unassembled WGS sequence"/>
</dbReference>
<evidence type="ECO:0000313" key="2">
    <source>
        <dbReference type="Proteomes" id="UP000176604"/>
    </source>
</evidence>
<dbReference type="EMBL" id="MGEF01000036">
    <property type="protein sequence ID" value="OGL78236.1"/>
    <property type="molecule type" value="Genomic_DNA"/>
</dbReference>
<proteinExistence type="predicted"/>
<comment type="caution">
    <text evidence="1">The sequence shown here is derived from an EMBL/GenBank/DDBJ whole genome shotgun (WGS) entry which is preliminary data.</text>
</comment>
<accession>A0A1F7UIY3</accession>